<reference evidence="2 3" key="1">
    <citation type="submission" date="2017-10" db="EMBL/GenBank/DDBJ databases">
        <title>Comparative genomics in systemic dimorphic fungi from Ajellomycetaceae.</title>
        <authorList>
            <person name="Munoz J.F."/>
            <person name="Mcewen J.G."/>
            <person name="Clay O.K."/>
            <person name="Cuomo C.A."/>
        </authorList>
    </citation>
    <scope>NUCLEOTIDE SEQUENCE [LARGE SCALE GENOMIC DNA]</scope>
    <source>
        <strain evidence="2 3">UAMH5409</strain>
    </source>
</reference>
<dbReference type="AlphaFoldDB" id="A0A2B7XXZ2"/>
<feature type="compositionally biased region" description="Basic and acidic residues" evidence="1">
    <location>
        <begin position="77"/>
        <end position="92"/>
    </location>
</feature>
<keyword evidence="3" id="KW-1185">Reference proteome</keyword>
<comment type="caution">
    <text evidence="2">The sequence shown here is derived from an EMBL/GenBank/DDBJ whole genome shotgun (WGS) entry which is preliminary data.</text>
</comment>
<feature type="region of interest" description="Disordered" evidence="1">
    <location>
        <begin position="56"/>
        <end position="96"/>
    </location>
</feature>
<organism evidence="2 3">
    <name type="scientific">Helicocarpus griseus UAMH5409</name>
    <dbReference type="NCBI Taxonomy" id="1447875"/>
    <lineage>
        <taxon>Eukaryota</taxon>
        <taxon>Fungi</taxon>
        <taxon>Dikarya</taxon>
        <taxon>Ascomycota</taxon>
        <taxon>Pezizomycotina</taxon>
        <taxon>Eurotiomycetes</taxon>
        <taxon>Eurotiomycetidae</taxon>
        <taxon>Onygenales</taxon>
        <taxon>Ajellomycetaceae</taxon>
        <taxon>Helicocarpus</taxon>
    </lineage>
</organism>
<dbReference type="EMBL" id="PDNB01000043">
    <property type="protein sequence ID" value="PGH13641.1"/>
    <property type="molecule type" value="Genomic_DNA"/>
</dbReference>
<accession>A0A2B7XXZ2</accession>
<proteinExistence type="predicted"/>
<evidence type="ECO:0000313" key="3">
    <source>
        <dbReference type="Proteomes" id="UP000223968"/>
    </source>
</evidence>
<evidence type="ECO:0000256" key="1">
    <source>
        <dbReference type="SAM" id="MobiDB-lite"/>
    </source>
</evidence>
<name>A0A2B7XXZ2_9EURO</name>
<evidence type="ECO:0000313" key="2">
    <source>
        <dbReference type="EMBL" id="PGH13641.1"/>
    </source>
</evidence>
<sequence>MSERIPGKRERMSCAGLMGTMAQIQATARRLGIVTELDLPTQHRFSEELFLQTHGNGRISASQDGRLRPSGHTPRWTWRDKSPSPDRARPKDSGLSMVLVRALQRAETTL</sequence>
<protein>
    <submittedName>
        <fullName evidence="2">Uncharacterized protein</fullName>
    </submittedName>
</protein>
<dbReference type="Proteomes" id="UP000223968">
    <property type="component" value="Unassembled WGS sequence"/>
</dbReference>
<gene>
    <name evidence="2" type="ORF">AJ79_03489</name>
</gene>